<dbReference type="InterPro" id="IPR016483">
    <property type="entry name" value="UCP006404_Pept_M50_CBS"/>
</dbReference>
<comment type="cofactor">
    <cofactor evidence="14 16">
        <name>Zn(2+)</name>
        <dbReference type="ChEBI" id="CHEBI:29105"/>
    </cofactor>
    <text evidence="14 16">Binds 1 zinc ion per subunit.</text>
</comment>
<accession>A0A1C6SHH3</accession>
<feature type="transmembrane region" description="Helical" evidence="14">
    <location>
        <begin position="177"/>
        <end position="196"/>
    </location>
</feature>
<dbReference type="AlphaFoldDB" id="A0A1C6SHH3"/>
<dbReference type="GO" id="GO:0008237">
    <property type="term" value="F:metallopeptidase activity"/>
    <property type="evidence" value="ECO:0007669"/>
    <property type="project" value="UniProtKB-UniRule"/>
</dbReference>
<evidence type="ECO:0000256" key="7">
    <source>
        <dbReference type="ARBA" id="ARBA00022737"/>
    </source>
</evidence>
<evidence type="ECO:0000313" key="19">
    <source>
        <dbReference type="Proteomes" id="UP000199413"/>
    </source>
</evidence>
<dbReference type="GO" id="GO:0046872">
    <property type="term" value="F:metal ion binding"/>
    <property type="evidence" value="ECO:0007669"/>
    <property type="project" value="UniProtKB-UniRule"/>
</dbReference>
<keyword evidence="8 14" id="KW-0378">Hydrolase</keyword>
<dbReference type="GO" id="GO:0006508">
    <property type="term" value="P:proteolysis"/>
    <property type="evidence" value="ECO:0007669"/>
    <property type="project" value="UniProtKB-KW"/>
</dbReference>
<evidence type="ECO:0000256" key="11">
    <source>
        <dbReference type="ARBA" id="ARBA00023049"/>
    </source>
</evidence>
<feature type="active site" evidence="15">
    <location>
        <position position="60"/>
    </location>
</feature>
<dbReference type="STRING" id="568872.GA0070624_3780"/>
<sequence>MGRVFGVPLHLDASMVLLTLLVTVLYAEFARRQLALGHLGGWLIGVGFVVSLLGSVLLHELGHALTARRYGIGVRGITLEVLGGYTEMDRDAPSPRIDLLVSLAGPAVSAVLGAVAVAATLALPDGTLVDQLAFQLAVSNVVVASFNILPGLPLDGGRALRAAVWALTRDRHRGTEVAGWVGRAVAVGTVALVVLLTLRRALAPLALPLMLLVALTLWRGAGQSIRMARISRRFPLIDLARLARPVLPVPSGTPLAEAQRRRAEGPAPDAALTVVDSVGRPVALVDPARVDAVPPERRPWLAVDAVSRSLDTLPALPVGADGERVMETVQTHPGAQYVVTAGEDVVGVLHIADLAQLLEPKRKMNT</sequence>
<feature type="transmembrane region" description="Helical" evidence="14">
    <location>
        <begin position="133"/>
        <end position="152"/>
    </location>
</feature>
<keyword evidence="11 14" id="KW-0482">Metalloprotease</keyword>
<evidence type="ECO:0000256" key="16">
    <source>
        <dbReference type="PIRSR" id="PIRSR006404-2"/>
    </source>
</evidence>
<evidence type="ECO:0000256" key="4">
    <source>
        <dbReference type="ARBA" id="ARBA00022670"/>
    </source>
</evidence>
<dbReference type="Pfam" id="PF02163">
    <property type="entry name" value="Peptidase_M50"/>
    <property type="match status" value="1"/>
</dbReference>
<evidence type="ECO:0000256" key="15">
    <source>
        <dbReference type="PIRSR" id="PIRSR006404-1"/>
    </source>
</evidence>
<keyword evidence="6 14" id="KW-0479">Metal-binding</keyword>
<dbReference type="PANTHER" id="PTHR39188">
    <property type="entry name" value="MEMBRANE-ASSOCIATED ZINC METALLOPROTEASE M50B"/>
    <property type="match status" value="1"/>
</dbReference>
<feature type="binding site" evidence="16">
    <location>
        <position position="155"/>
    </location>
    <ligand>
        <name>Zn(2+)</name>
        <dbReference type="ChEBI" id="CHEBI:29105"/>
        <note>catalytic</note>
    </ligand>
</feature>
<feature type="transmembrane region" description="Helical" evidence="14">
    <location>
        <begin position="99"/>
        <end position="121"/>
    </location>
</feature>
<evidence type="ECO:0000256" key="14">
    <source>
        <dbReference type="PIRNR" id="PIRNR006404"/>
    </source>
</evidence>
<protein>
    <recommendedName>
        <fullName evidence="14">Zinc metalloprotease</fullName>
    </recommendedName>
</protein>
<proteinExistence type="inferred from homology"/>
<gene>
    <name evidence="18" type="ORF">GA0070624_3780</name>
</gene>
<keyword evidence="12" id="KW-0129">CBS domain</keyword>
<feature type="binding site" evidence="16">
    <location>
        <position position="63"/>
    </location>
    <ligand>
        <name>Zn(2+)</name>
        <dbReference type="ChEBI" id="CHEBI:29105"/>
        <note>catalytic</note>
    </ligand>
</feature>
<reference evidence="19" key="1">
    <citation type="submission" date="2016-06" db="EMBL/GenBank/DDBJ databases">
        <authorList>
            <person name="Varghese N."/>
            <person name="Submissions Spin"/>
        </authorList>
    </citation>
    <scope>NUCLEOTIDE SEQUENCE [LARGE SCALE GENOMIC DNA]</scope>
    <source>
        <strain evidence="19">DSM 45431</strain>
    </source>
</reference>
<evidence type="ECO:0000256" key="12">
    <source>
        <dbReference type="ARBA" id="ARBA00023122"/>
    </source>
</evidence>
<feature type="transmembrane region" description="Helical" evidence="14">
    <location>
        <begin position="202"/>
        <end position="221"/>
    </location>
</feature>
<evidence type="ECO:0000256" key="8">
    <source>
        <dbReference type="ARBA" id="ARBA00022801"/>
    </source>
</evidence>
<dbReference type="GO" id="GO:0005886">
    <property type="term" value="C:plasma membrane"/>
    <property type="evidence" value="ECO:0007669"/>
    <property type="project" value="UniProtKB-SubCell"/>
</dbReference>
<evidence type="ECO:0000256" key="2">
    <source>
        <dbReference type="ARBA" id="ARBA00007931"/>
    </source>
</evidence>
<comment type="subcellular location">
    <subcellularLocation>
        <location evidence="1 14">Cell membrane</location>
        <topology evidence="1 14">Multi-pass membrane protein</topology>
    </subcellularLocation>
</comment>
<name>A0A1C6SHH3_9ACTN</name>
<feature type="transmembrane region" description="Helical" evidence="14">
    <location>
        <begin position="7"/>
        <end position="27"/>
    </location>
</feature>
<evidence type="ECO:0000256" key="3">
    <source>
        <dbReference type="ARBA" id="ARBA00022475"/>
    </source>
</evidence>
<evidence type="ECO:0000313" key="18">
    <source>
        <dbReference type="EMBL" id="SCL28893.1"/>
    </source>
</evidence>
<keyword evidence="19" id="KW-1185">Reference proteome</keyword>
<feature type="domain" description="Peptidase M50" evidence="17">
    <location>
        <begin position="48"/>
        <end position="134"/>
    </location>
</feature>
<evidence type="ECO:0000256" key="13">
    <source>
        <dbReference type="ARBA" id="ARBA00023136"/>
    </source>
</evidence>
<evidence type="ECO:0000256" key="6">
    <source>
        <dbReference type="ARBA" id="ARBA00022723"/>
    </source>
</evidence>
<keyword evidence="3 14" id="KW-1003">Cell membrane</keyword>
<dbReference type="PIRSF" id="PIRSF006404">
    <property type="entry name" value="UCP006404_Pept_M50_CBS"/>
    <property type="match status" value="1"/>
</dbReference>
<keyword evidence="9 14" id="KW-0862">Zinc</keyword>
<keyword evidence="13 14" id="KW-0472">Membrane</keyword>
<organism evidence="18 19">
    <name type="scientific">Micromonospora rhizosphaerae</name>
    <dbReference type="NCBI Taxonomy" id="568872"/>
    <lineage>
        <taxon>Bacteria</taxon>
        <taxon>Bacillati</taxon>
        <taxon>Actinomycetota</taxon>
        <taxon>Actinomycetes</taxon>
        <taxon>Micromonosporales</taxon>
        <taxon>Micromonosporaceae</taxon>
        <taxon>Micromonospora</taxon>
    </lineage>
</organism>
<evidence type="ECO:0000256" key="9">
    <source>
        <dbReference type="ARBA" id="ARBA00022833"/>
    </source>
</evidence>
<keyword evidence="4 14" id="KW-0645">Protease</keyword>
<comment type="similarity">
    <text evidence="2 14">Belongs to the peptidase M50B family.</text>
</comment>
<evidence type="ECO:0000256" key="1">
    <source>
        <dbReference type="ARBA" id="ARBA00004651"/>
    </source>
</evidence>
<evidence type="ECO:0000259" key="17">
    <source>
        <dbReference type="Pfam" id="PF02163"/>
    </source>
</evidence>
<feature type="transmembrane region" description="Helical" evidence="14">
    <location>
        <begin position="39"/>
        <end position="59"/>
    </location>
</feature>
<evidence type="ECO:0000256" key="5">
    <source>
        <dbReference type="ARBA" id="ARBA00022692"/>
    </source>
</evidence>
<dbReference type="InterPro" id="IPR008915">
    <property type="entry name" value="Peptidase_M50"/>
</dbReference>
<evidence type="ECO:0000256" key="10">
    <source>
        <dbReference type="ARBA" id="ARBA00022989"/>
    </source>
</evidence>
<keyword evidence="7" id="KW-0677">Repeat</keyword>
<dbReference type="PANTHER" id="PTHR39188:SF3">
    <property type="entry name" value="STAGE IV SPORULATION PROTEIN FB"/>
    <property type="match status" value="1"/>
</dbReference>
<keyword evidence="5 14" id="KW-0812">Transmembrane</keyword>
<keyword evidence="10 14" id="KW-1133">Transmembrane helix</keyword>
<feature type="binding site" evidence="16">
    <location>
        <position position="59"/>
    </location>
    <ligand>
        <name>Zn(2+)</name>
        <dbReference type="ChEBI" id="CHEBI:29105"/>
        <note>catalytic</note>
    </ligand>
</feature>
<dbReference type="EMBL" id="FMHV01000002">
    <property type="protein sequence ID" value="SCL28893.1"/>
    <property type="molecule type" value="Genomic_DNA"/>
</dbReference>
<dbReference type="Proteomes" id="UP000199413">
    <property type="component" value="Unassembled WGS sequence"/>
</dbReference>